<dbReference type="Proteomes" id="UP000185728">
    <property type="component" value="Unassembled WGS sequence"/>
</dbReference>
<evidence type="ECO:0000313" key="4">
    <source>
        <dbReference type="Proteomes" id="UP000185728"/>
    </source>
</evidence>
<evidence type="ECO:0000256" key="1">
    <source>
        <dbReference type="SAM" id="SignalP"/>
    </source>
</evidence>
<dbReference type="CDD" id="cd11524">
    <property type="entry name" value="SYLF"/>
    <property type="match status" value="1"/>
</dbReference>
<feature type="domain" description="Ysc84 actin-binding" evidence="2">
    <location>
        <begin position="94"/>
        <end position="171"/>
    </location>
</feature>
<sequence length="182" mass="19493">MKMKKSILTMALVCISFVSFAQDKDDQRVIADAEKAKIKLQSDNYGLDQFFKNASGYVVFPNVGEGGLIIGGASGNGVLYEKGKAVGMADLKKLDVGLQAGGQALTEVIFFETADALNEFKRGEYELSAQATAVALKKGVAANANYDDGVVVFAKPKKGLMADLSVGGQKFEYTEMELLDKD</sequence>
<gene>
    <name evidence="3" type="ORF">SAMN05421766_102271</name>
</gene>
<dbReference type="InterPro" id="IPR007461">
    <property type="entry name" value="Ysc84_actin-binding"/>
</dbReference>
<comment type="caution">
    <text evidence="3">The sequence shown here is derived from an EMBL/GenBank/DDBJ whole genome shotgun (WGS) entry which is preliminary data.</text>
</comment>
<evidence type="ECO:0000313" key="3">
    <source>
        <dbReference type="EMBL" id="SIS48511.1"/>
    </source>
</evidence>
<dbReference type="EMBL" id="FTOB01000002">
    <property type="protein sequence ID" value="SIS48511.1"/>
    <property type="molecule type" value="Genomic_DNA"/>
</dbReference>
<evidence type="ECO:0000259" key="2">
    <source>
        <dbReference type="Pfam" id="PF04366"/>
    </source>
</evidence>
<name>A0ABY1KPJ4_9FLAO</name>
<organism evidence="3 4">
    <name type="scientific">Zobellia uliginosa</name>
    <dbReference type="NCBI Taxonomy" id="143224"/>
    <lineage>
        <taxon>Bacteria</taxon>
        <taxon>Pseudomonadati</taxon>
        <taxon>Bacteroidota</taxon>
        <taxon>Flavobacteriia</taxon>
        <taxon>Flavobacteriales</taxon>
        <taxon>Flavobacteriaceae</taxon>
        <taxon>Zobellia</taxon>
    </lineage>
</organism>
<protein>
    <submittedName>
        <fullName evidence="3">Lipid-binding SYLF domain-containing protein</fullName>
    </submittedName>
</protein>
<feature type="chain" id="PRO_5046367145" evidence="1">
    <location>
        <begin position="22"/>
        <end position="182"/>
    </location>
</feature>
<keyword evidence="4" id="KW-1185">Reference proteome</keyword>
<proteinExistence type="predicted"/>
<dbReference type="RefSeq" id="WP_076454051.1">
    <property type="nucleotide sequence ID" value="NZ_FTOB01000002.1"/>
</dbReference>
<accession>A0ABY1KPJ4</accession>
<keyword evidence="1" id="KW-0732">Signal</keyword>
<dbReference type="Pfam" id="PF04366">
    <property type="entry name" value="Ysc84"/>
    <property type="match status" value="1"/>
</dbReference>
<feature type="signal peptide" evidence="1">
    <location>
        <begin position="1"/>
        <end position="21"/>
    </location>
</feature>
<reference evidence="3 4" key="1">
    <citation type="submission" date="2017-01" db="EMBL/GenBank/DDBJ databases">
        <authorList>
            <person name="Varghese N."/>
            <person name="Submissions S."/>
        </authorList>
    </citation>
    <scope>NUCLEOTIDE SEQUENCE [LARGE SCALE GENOMIC DNA]</scope>
    <source>
        <strain evidence="3 4">DSM 2061</strain>
    </source>
</reference>